<protein>
    <submittedName>
        <fullName evidence="1">Uncharacterized protein</fullName>
    </submittedName>
</protein>
<accession>A0A2P2IVH1</accession>
<name>A0A2P2IVH1_RHIMU</name>
<organism evidence="1">
    <name type="scientific">Rhizophora mucronata</name>
    <name type="common">Asiatic mangrove</name>
    <dbReference type="NCBI Taxonomy" id="61149"/>
    <lineage>
        <taxon>Eukaryota</taxon>
        <taxon>Viridiplantae</taxon>
        <taxon>Streptophyta</taxon>
        <taxon>Embryophyta</taxon>
        <taxon>Tracheophyta</taxon>
        <taxon>Spermatophyta</taxon>
        <taxon>Magnoliopsida</taxon>
        <taxon>eudicotyledons</taxon>
        <taxon>Gunneridae</taxon>
        <taxon>Pentapetalae</taxon>
        <taxon>rosids</taxon>
        <taxon>fabids</taxon>
        <taxon>Malpighiales</taxon>
        <taxon>Rhizophoraceae</taxon>
        <taxon>Rhizophora</taxon>
    </lineage>
</organism>
<evidence type="ECO:0000313" key="1">
    <source>
        <dbReference type="EMBL" id="MBW85230.1"/>
    </source>
</evidence>
<dbReference type="EMBL" id="GGEC01004747">
    <property type="protein sequence ID" value="MBW85230.1"/>
    <property type="molecule type" value="Transcribed_RNA"/>
</dbReference>
<reference evidence="1" key="1">
    <citation type="submission" date="2018-02" db="EMBL/GenBank/DDBJ databases">
        <title>Rhizophora mucronata_Transcriptome.</title>
        <authorList>
            <person name="Meera S.P."/>
            <person name="Sreeshan A."/>
            <person name="Augustine A."/>
        </authorList>
    </citation>
    <scope>NUCLEOTIDE SEQUENCE</scope>
    <source>
        <tissue evidence="1">Leaf</tissue>
    </source>
</reference>
<dbReference type="AlphaFoldDB" id="A0A2P2IVH1"/>
<sequence length="45" mass="5402">MNRQQSHIAHFRPLVEVEWPDKPFPEDQSSRQLELLFLKPSLNEN</sequence>
<proteinExistence type="predicted"/>